<comment type="similarity">
    <text evidence="1">Belongs to the complex I NDUFA12 subunit family.</text>
</comment>
<accession>A0A6A6AFI0</accession>
<dbReference type="PANTHER" id="PTHR32470">
    <property type="entry name" value="ADH DEHYDROGENASE [UBIQUINONE] 1 ALPHA SUBCOMPLEX ASSEMBLY FACTOR 2"/>
    <property type="match status" value="1"/>
</dbReference>
<dbReference type="InterPro" id="IPR007763">
    <property type="entry name" value="NDUFA12"/>
</dbReference>
<proteinExistence type="inferred from homology"/>
<evidence type="ECO:0000256" key="1">
    <source>
        <dbReference type="ARBA" id="ARBA00007355"/>
    </source>
</evidence>
<sequence>MAKPPGPILTAWYNWKMLRFPWRKRWLVGFDLEGNTFWEFKDALHALRNRRTAKYSRKTHHGDVQVSPSWMQWLRHTRYDPPTIAEQRNDLLRQQHMKVLAAQADARWASKPSALDAPDKQQPLQMLKSRDPESGVRQMNATQEKLDAPVVREPESAVVEERPVEEQLVEERPVEKQVQPETPADEPAFKPRFPMKKEPKDSPWKQAHSGQSQDWQPKGWSPGPAKRR</sequence>
<dbReference type="GO" id="GO:0005739">
    <property type="term" value="C:mitochondrion"/>
    <property type="evidence" value="ECO:0007669"/>
    <property type="project" value="TreeGrafter"/>
</dbReference>
<dbReference type="AlphaFoldDB" id="A0A6A6AFI0"/>
<keyword evidence="4" id="KW-1185">Reference proteome</keyword>
<dbReference type="RefSeq" id="XP_033524703.1">
    <property type="nucleotide sequence ID" value="XM_033671425.1"/>
</dbReference>
<organism evidence="3 4">
    <name type="scientific">Dothidotthia symphoricarpi CBS 119687</name>
    <dbReference type="NCBI Taxonomy" id="1392245"/>
    <lineage>
        <taxon>Eukaryota</taxon>
        <taxon>Fungi</taxon>
        <taxon>Dikarya</taxon>
        <taxon>Ascomycota</taxon>
        <taxon>Pezizomycotina</taxon>
        <taxon>Dothideomycetes</taxon>
        <taxon>Pleosporomycetidae</taxon>
        <taxon>Pleosporales</taxon>
        <taxon>Dothidotthiaceae</taxon>
        <taxon>Dothidotthia</taxon>
    </lineage>
</organism>
<dbReference type="OrthoDB" id="10255576at2759"/>
<feature type="region of interest" description="Disordered" evidence="2">
    <location>
        <begin position="130"/>
        <end position="228"/>
    </location>
</feature>
<reference evidence="3" key="1">
    <citation type="journal article" date="2020" name="Stud. Mycol.">
        <title>101 Dothideomycetes genomes: a test case for predicting lifestyles and emergence of pathogens.</title>
        <authorList>
            <person name="Haridas S."/>
            <person name="Albert R."/>
            <person name="Binder M."/>
            <person name="Bloem J."/>
            <person name="Labutti K."/>
            <person name="Salamov A."/>
            <person name="Andreopoulos B."/>
            <person name="Baker S."/>
            <person name="Barry K."/>
            <person name="Bills G."/>
            <person name="Bluhm B."/>
            <person name="Cannon C."/>
            <person name="Castanera R."/>
            <person name="Culley D."/>
            <person name="Daum C."/>
            <person name="Ezra D."/>
            <person name="Gonzalez J."/>
            <person name="Henrissat B."/>
            <person name="Kuo A."/>
            <person name="Liang C."/>
            <person name="Lipzen A."/>
            <person name="Lutzoni F."/>
            <person name="Magnuson J."/>
            <person name="Mondo S."/>
            <person name="Nolan M."/>
            <person name="Ohm R."/>
            <person name="Pangilinan J."/>
            <person name="Park H.-J."/>
            <person name="Ramirez L."/>
            <person name="Alfaro M."/>
            <person name="Sun H."/>
            <person name="Tritt A."/>
            <person name="Yoshinaga Y."/>
            <person name="Zwiers L.-H."/>
            <person name="Turgeon B."/>
            <person name="Goodwin S."/>
            <person name="Spatafora J."/>
            <person name="Crous P."/>
            <person name="Grigoriev I."/>
        </authorList>
    </citation>
    <scope>NUCLEOTIDE SEQUENCE</scope>
    <source>
        <strain evidence="3">CBS 119687</strain>
    </source>
</reference>
<dbReference type="GO" id="GO:0045271">
    <property type="term" value="C:respiratory chain complex I"/>
    <property type="evidence" value="ECO:0007669"/>
    <property type="project" value="InterPro"/>
</dbReference>
<evidence type="ECO:0000313" key="4">
    <source>
        <dbReference type="Proteomes" id="UP000799771"/>
    </source>
</evidence>
<dbReference type="PANTHER" id="PTHR32470:SF2">
    <property type="entry name" value="NADH DEHYDROGENASE [UBIQUINONE] 1 ALPHA SUBCOMPLEX ASSEMBLY FACTOR 2"/>
    <property type="match status" value="1"/>
</dbReference>
<evidence type="ECO:0000256" key="2">
    <source>
        <dbReference type="SAM" id="MobiDB-lite"/>
    </source>
</evidence>
<dbReference type="GO" id="GO:0032981">
    <property type="term" value="P:mitochondrial respiratory chain complex I assembly"/>
    <property type="evidence" value="ECO:0007669"/>
    <property type="project" value="TreeGrafter"/>
</dbReference>
<name>A0A6A6AFI0_9PLEO</name>
<dbReference type="EMBL" id="ML977504">
    <property type="protein sequence ID" value="KAF2130316.1"/>
    <property type="molecule type" value="Genomic_DNA"/>
</dbReference>
<evidence type="ECO:0000313" key="3">
    <source>
        <dbReference type="EMBL" id="KAF2130316.1"/>
    </source>
</evidence>
<gene>
    <name evidence="3" type="ORF">P153DRAFT_395742</name>
</gene>
<protein>
    <submittedName>
        <fullName evidence="3">Uncharacterized protein</fullName>
    </submittedName>
</protein>
<dbReference type="Pfam" id="PF05071">
    <property type="entry name" value="NDUFA12"/>
    <property type="match status" value="1"/>
</dbReference>
<dbReference type="GeneID" id="54411857"/>
<dbReference type="InterPro" id="IPR052618">
    <property type="entry name" value="ComplexI_NDUFA12"/>
</dbReference>
<dbReference type="Proteomes" id="UP000799771">
    <property type="component" value="Unassembled WGS sequence"/>
</dbReference>
<feature type="compositionally biased region" description="Basic and acidic residues" evidence="2">
    <location>
        <begin position="144"/>
        <end position="175"/>
    </location>
</feature>